<organism evidence="1 2">
    <name type="scientific">Gigaspora margarita</name>
    <dbReference type="NCBI Taxonomy" id="4874"/>
    <lineage>
        <taxon>Eukaryota</taxon>
        <taxon>Fungi</taxon>
        <taxon>Fungi incertae sedis</taxon>
        <taxon>Mucoromycota</taxon>
        <taxon>Glomeromycotina</taxon>
        <taxon>Glomeromycetes</taxon>
        <taxon>Diversisporales</taxon>
        <taxon>Gigasporaceae</taxon>
        <taxon>Gigaspora</taxon>
    </lineage>
</organism>
<protein>
    <submittedName>
        <fullName evidence="1">43229_t:CDS:1</fullName>
    </submittedName>
</protein>
<proteinExistence type="predicted"/>
<sequence length="79" mass="9386">KVNEHENINSEGTDIDLFKREFNDEFLKINVKAVNMEMNNELAIEQFFNIEMLERNQKNIIEDDQIINSQRPTSKTNKD</sequence>
<comment type="caution">
    <text evidence="1">The sequence shown here is derived from an EMBL/GenBank/DDBJ whole genome shotgun (WGS) entry which is preliminary data.</text>
</comment>
<accession>A0ABN7X4W3</accession>
<feature type="non-terminal residue" evidence="1">
    <location>
        <position position="1"/>
    </location>
</feature>
<name>A0ABN7X4W3_GIGMA</name>
<evidence type="ECO:0000313" key="2">
    <source>
        <dbReference type="Proteomes" id="UP000789901"/>
    </source>
</evidence>
<evidence type="ECO:0000313" key="1">
    <source>
        <dbReference type="EMBL" id="CAG8848173.1"/>
    </source>
</evidence>
<gene>
    <name evidence="1" type="ORF">GMARGA_LOCUS39053</name>
</gene>
<keyword evidence="2" id="KW-1185">Reference proteome</keyword>
<reference evidence="1 2" key="1">
    <citation type="submission" date="2021-06" db="EMBL/GenBank/DDBJ databases">
        <authorList>
            <person name="Kallberg Y."/>
            <person name="Tangrot J."/>
            <person name="Rosling A."/>
        </authorList>
    </citation>
    <scope>NUCLEOTIDE SEQUENCE [LARGE SCALE GENOMIC DNA]</scope>
    <source>
        <strain evidence="1 2">120-4 pot B 10/14</strain>
    </source>
</reference>
<dbReference type="EMBL" id="CAJVQB010090964">
    <property type="protein sequence ID" value="CAG8848173.1"/>
    <property type="molecule type" value="Genomic_DNA"/>
</dbReference>
<dbReference type="Proteomes" id="UP000789901">
    <property type="component" value="Unassembled WGS sequence"/>
</dbReference>
<feature type="non-terminal residue" evidence="1">
    <location>
        <position position="79"/>
    </location>
</feature>